<gene>
    <name evidence="3" type="ORF">SS50377_17899</name>
    <name evidence="4" type="ORF">SS50377_28026</name>
</gene>
<evidence type="ECO:0000313" key="5">
    <source>
        <dbReference type="Proteomes" id="UP000018208"/>
    </source>
</evidence>
<keyword evidence="1" id="KW-0175">Coiled coil</keyword>
<keyword evidence="5" id="KW-1185">Reference proteome</keyword>
<dbReference type="Proteomes" id="UP000018208">
    <property type="component" value="Unassembled WGS sequence"/>
</dbReference>
<dbReference type="EMBL" id="KI546159">
    <property type="protein sequence ID" value="EST42582.1"/>
    <property type="molecule type" value="Genomic_DNA"/>
</dbReference>
<organism evidence="3">
    <name type="scientific">Spironucleus salmonicida</name>
    <dbReference type="NCBI Taxonomy" id="348837"/>
    <lineage>
        <taxon>Eukaryota</taxon>
        <taxon>Metamonada</taxon>
        <taxon>Diplomonadida</taxon>
        <taxon>Hexamitidae</taxon>
        <taxon>Hexamitinae</taxon>
        <taxon>Spironucleus</taxon>
    </lineage>
</organism>
<name>V6LDM3_9EUKA</name>
<evidence type="ECO:0000313" key="3">
    <source>
        <dbReference type="EMBL" id="EST42582.1"/>
    </source>
</evidence>
<sequence>MDEPMTNEQINQLIQESASLLDEVLQIHLDTNIEENQEVQQQRYADWLEIQNQLNDESEIQVQPESDQQTIVDAIFQQIPLMPSHKDVLDKEPSDSSDSSTQTEIVTEMSTSPISKALKLQIDKISSKLELQAESNLLQDDDYRVLLTEIKNAPQLTKTENQIVDQILQDDYFSQVSYPQPIDSETYLEQLKNAKIDAETQSLLSNTSTTTTQITLQPPPLSGSTHKIWTSISGNQIPETIQLSIPDINGQPDYIRIQRRDRKLETHLKNVDFCIQQVQNDTTVLSLNQDQIRGFLVDFYANPQNLENLPNFEGEMQLSGTEKLKLNSILESVNKQAKQLSEQMENEFCKPVLGDLINDFQVQNENSDKMLEEFQKTQTLEEMLKNNTKFVKFEKEILDKTDLIEKKRQALAPGRKNDQSPRQKGGLWSGKSSGKVPQVLKVARE</sequence>
<proteinExistence type="predicted"/>
<evidence type="ECO:0000256" key="2">
    <source>
        <dbReference type="SAM" id="MobiDB-lite"/>
    </source>
</evidence>
<feature type="compositionally biased region" description="Low complexity" evidence="2">
    <location>
        <begin position="424"/>
        <end position="435"/>
    </location>
</feature>
<reference evidence="4" key="2">
    <citation type="submission" date="2020-12" db="EMBL/GenBank/DDBJ databases">
        <title>New Spironucleus salmonicida genome in near-complete chromosomes.</title>
        <authorList>
            <person name="Xu F."/>
            <person name="Kurt Z."/>
            <person name="Jimenez-Gonzalez A."/>
            <person name="Astvaldsson A."/>
            <person name="Andersson J.O."/>
            <person name="Svard S.G."/>
        </authorList>
    </citation>
    <scope>NUCLEOTIDE SEQUENCE</scope>
    <source>
        <strain evidence="4">ATCC 50377</strain>
    </source>
</reference>
<feature type="coiled-coil region" evidence="1">
    <location>
        <begin position="323"/>
        <end position="350"/>
    </location>
</feature>
<evidence type="ECO:0000313" key="4">
    <source>
        <dbReference type="EMBL" id="KAH0570052.1"/>
    </source>
</evidence>
<feature type="region of interest" description="Disordered" evidence="2">
    <location>
        <begin position="408"/>
        <end position="445"/>
    </location>
</feature>
<accession>V6LDM3</accession>
<reference evidence="3 4" key="1">
    <citation type="journal article" date="2014" name="PLoS Genet.">
        <title>The Genome of Spironucleus salmonicida Highlights a Fish Pathogen Adapted to Fluctuating Environments.</title>
        <authorList>
            <person name="Xu F."/>
            <person name="Jerlstrom-Hultqvist J."/>
            <person name="Einarsson E."/>
            <person name="Astvaldsson A."/>
            <person name="Svard S.G."/>
            <person name="Andersson J.O."/>
        </authorList>
    </citation>
    <scope>NUCLEOTIDE SEQUENCE</scope>
    <source>
        <strain evidence="4">ATCC 50377</strain>
    </source>
</reference>
<dbReference type="AlphaFoldDB" id="V6LDM3"/>
<evidence type="ECO:0000256" key="1">
    <source>
        <dbReference type="SAM" id="Coils"/>
    </source>
</evidence>
<dbReference type="VEuPathDB" id="GiardiaDB:SS50377_28026"/>
<protein>
    <submittedName>
        <fullName evidence="3">Uncharacterized protein</fullName>
    </submittedName>
</protein>
<dbReference type="EMBL" id="AUWU02000008">
    <property type="protein sequence ID" value="KAH0570052.1"/>
    <property type="molecule type" value="Genomic_DNA"/>
</dbReference>